<accession>A0A132EAY1</accession>
<sequence>MTEHMTLNEADASKRLVTRQDMVPCKVAFIDCKMKGSDRKENYSLIGAGVTQSEDQVVNLQEPHGFSLGVAAMPPGVVNNLHVHYTAEVFMIFKGRWLFRWGANGDEGTVIGEPGDVLSIPTWIFRGFSNVGDDDGWIFSALGGDDTGGIIWHPSILEQAAKHGLYLTKSNMLVDTSKGAPRPSPEELIEPIDDNALQSLRRYSPEEMRKRMLKVEDRVWSRQALLDSALPGHGAEVASVIGFGISQDRNAQPIVANPHGFSIEWLRVGVGQQIGKHSLDTKQVLIVFEGTAEITLNDAKHETRVTVPRQALFSVPAQAWRSIRSVGDVPLVVAAMTSGDQKKHIEWAPEIVAAAAQEGWGVDHNGYVAPLRLLPYESRKAAQAL</sequence>
<dbReference type="InterPro" id="IPR014710">
    <property type="entry name" value="RmlC-like_jellyroll"/>
</dbReference>
<dbReference type="Gene3D" id="2.60.120.10">
    <property type="entry name" value="Jelly Rolls"/>
    <property type="match status" value="2"/>
</dbReference>
<comment type="caution">
    <text evidence="1">The sequence shown here is derived from an EMBL/GenBank/DDBJ whole genome shotgun (WGS) entry which is preliminary data.</text>
</comment>
<name>A0A132EAY1_9BURK</name>
<gene>
    <name evidence="1" type="ORF">WT56_26235</name>
</gene>
<dbReference type="SUPFAM" id="SSF51182">
    <property type="entry name" value="RmlC-like cupins"/>
    <property type="match status" value="1"/>
</dbReference>
<reference evidence="1 2" key="1">
    <citation type="submission" date="2015-11" db="EMBL/GenBank/DDBJ databases">
        <title>Expanding the genomic diversity of Burkholderia species for the development of highly accurate diagnostics.</title>
        <authorList>
            <person name="Sahl J."/>
            <person name="Keim P."/>
            <person name="Wagner D."/>
        </authorList>
    </citation>
    <scope>NUCLEOTIDE SEQUENCE [LARGE SCALE GENOMIC DNA]</scope>
    <source>
        <strain evidence="1 2">MSMB368WGS</strain>
    </source>
</reference>
<dbReference type="Proteomes" id="UP000062912">
    <property type="component" value="Unassembled WGS sequence"/>
</dbReference>
<dbReference type="InterPro" id="IPR011051">
    <property type="entry name" value="RmlC_Cupin_sf"/>
</dbReference>
<evidence type="ECO:0000313" key="1">
    <source>
        <dbReference type="EMBL" id="KWF23272.1"/>
    </source>
</evidence>
<dbReference type="EMBL" id="LPJR01000064">
    <property type="protein sequence ID" value="KWF23272.1"/>
    <property type="molecule type" value="Genomic_DNA"/>
</dbReference>
<dbReference type="AlphaFoldDB" id="A0A132EAY1"/>
<protein>
    <recommendedName>
        <fullName evidence="3">Cupin</fullName>
    </recommendedName>
</protein>
<proteinExistence type="predicted"/>
<evidence type="ECO:0008006" key="3">
    <source>
        <dbReference type="Google" id="ProtNLM"/>
    </source>
</evidence>
<dbReference type="OrthoDB" id="6058at2"/>
<evidence type="ECO:0000313" key="2">
    <source>
        <dbReference type="Proteomes" id="UP000062912"/>
    </source>
</evidence>
<organism evidence="1 2">
    <name type="scientific">Burkholderia pseudomultivorans</name>
    <dbReference type="NCBI Taxonomy" id="1207504"/>
    <lineage>
        <taxon>Bacteria</taxon>
        <taxon>Pseudomonadati</taxon>
        <taxon>Pseudomonadota</taxon>
        <taxon>Betaproteobacteria</taxon>
        <taxon>Burkholderiales</taxon>
        <taxon>Burkholderiaceae</taxon>
        <taxon>Burkholderia</taxon>
        <taxon>Burkholderia cepacia complex</taxon>
    </lineage>
</organism>